<dbReference type="PANTHER" id="PTHR33695">
    <property type="entry name" value="LIPOPROTEIN SIGNAL PEPTIDASE"/>
    <property type="match status" value="1"/>
</dbReference>
<evidence type="ECO:0000313" key="13">
    <source>
        <dbReference type="Proteomes" id="UP000288293"/>
    </source>
</evidence>
<dbReference type="RefSeq" id="WP_126803187.1">
    <property type="nucleotide sequence ID" value="NZ_PIPL01000001.1"/>
</dbReference>
<evidence type="ECO:0000256" key="2">
    <source>
        <dbReference type="ARBA" id="ARBA00022475"/>
    </source>
</evidence>
<evidence type="ECO:0000256" key="8">
    <source>
        <dbReference type="ARBA" id="ARBA00023136"/>
    </source>
</evidence>
<dbReference type="Proteomes" id="UP000288293">
    <property type="component" value="Unassembled WGS sequence"/>
</dbReference>
<keyword evidence="4 9" id="KW-0812">Transmembrane</keyword>
<dbReference type="GO" id="GO:0005886">
    <property type="term" value="C:plasma membrane"/>
    <property type="evidence" value="ECO:0007669"/>
    <property type="project" value="UniProtKB-SubCell"/>
</dbReference>
<dbReference type="PANTHER" id="PTHR33695:SF1">
    <property type="entry name" value="LIPOPROTEIN SIGNAL PEPTIDASE"/>
    <property type="match status" value="1"/>
</dbReference>
<evidence type="ECO:0000256" key="9">
    <source>
        <dbReference type="HAMAP-Rule" id="MF_00161"/>
    </source>
</evidence>
<accession>A0A432W8C6</accession>
<dbReference type="GO" id="GO:0006508">
    <property type="term" value="P:proteolysis"/>
    <property type="evidence" value="ECO:0007669"/>
    <property type="project" value="UniProtKB-KW"/>
</dbReference>
<gene>
    <name evidence="9" type="primary">lspA</name>
    <name evidence="12" type="ORF">CWE09_06620</name>
</gene>
<keyword evidence="8 9" id="KW-0472">Membrane</keyword>
<feature type="transmembrane region" description="Helical" evidence="9">
    <location>
        <begin position="103"/>
        <end position="122"/>
    </location>
</feature>
<dbReference type="EC" id="3.4.23.36" evidence="9"/>
<comment type="caution">
    <text evidence="12">The sequence shown here is derived from an EMBL/GenBank/DDBJ whole genome shotgun (WGS) entry which is preliminary data.</text>
</comment>
<keyword evidence="6 9" id="KW-0378">Hydrolase</keyword>
<proteinExistence type="inferred from homology"/>
<protein>
    <recommendedName>
        <fullName evidence="9">Lipoprotein signal peptidase</fullName>
        <ecNumber evidence="9">3.4.23.36</ecNumber>
    </recommendedName>
    <alternativeName>
        <fullName evidence="9">Prolipoprotein signal peptidase</fullName>
    </alternativeName>
    <alternativeName>
        <fullName evidence="9">Signal peptidase II</fullName>
        <shortName evidence="9">SPase II</shortName>
    </alternativeName>
</protein>
<evidence type="ECO:0000256" key="4">
    <source>
        <dbReference type="ARBA" id="ARBA00022692"/>
    </source>
</evidence>
<feature type="transmembrane region" description="Helical" evidence="9">
    <location>
        <begin position="74"/>
        <end position="91"/>
    </location>
</feature>
<feature type="active site" evidence="9">
    <location>
        <position position="127"/>
    </location>
</feature>
<evidence type="ECO:0000256" key="7">
    <source>
        <dbReference type="ARBA" id="ARBA00022989"/>
    </source>
</evidence>
<comment type="function">
    <text evidence="9 10">This protein specifically catalyzes the removal of signal peptides from prolipoproteins.</text>
</comment>
<evidence type="ECO:0000256" key="11">
    <source>
        <dbReference type="RuleBase" id="RU004181"/>
    </source>
</evidence>
<dbReference type="PRINTS" id="PR00781">
    <property type="entry name" value="LIPOSIGPTASE"/>
</dbReference>
<dbReference type="AlphaFoldDB" id="A0A432W8C6"/>
<dbReference type="InterPro" id="IPR001872">
    <property type="entry name" value="Peptidase_A8"/>
</dbReference>
<evidence type="ECO:0000256" key="5">
    <source>
        <dbReference type="ARBA" id="ARBA00022750"/>
    </source>
</evidence>
<feature type="transmembrane region" description="Helical" evidence="9">
    <location>
        <begin position="142"/>
        <end position="161"/>
    </location>
</feature>
<evidence type="ECO:0000256" key="1">
    <source>
        <dbReference type="ARBA" id="ARBA00006139"/>
    </source>
</evidence>
<name>A0A432W8C6_9GAMM</name>
<comment type="catalytic activity">
    <reaction evidence="9 10">
        <text>Release of signal peptides from bacterial membrane prolipoproteins. Hydrolyzes -Xaa-Yaa-Zaa-|-(S,diacylglyceryl)Cys-, in which Xaa is hydrophobic (preferably Leu), and Yaa (Ala or Ser) and Zaa (Gly or Ala) have small, neutral side chains.</text>
        <dbReference type="EC" id="3.4.23.36"/>
    </reaction>
</comment>
<keyword evidence="7 9" id="KW-1133">Transmembrane helix</keyword>
<keyword evidence="13" id="KW-1185">Reference proteome</keyword>
<dbReference type="NCBIfam" id="TIGR00077">
    <property type="entry name" value="lspA"/>
    <property type="match status" value="1"/>
</dbReference>
<comment type="pathway">
    <text evidence="9">Protein modification; lipoprotein biosynthesis (signal peptide cleavage).</text>
</comment>
<dbReference type="GO" id="GO:0004190">
    <property type="term" value="F:aspartic-type endopeptidase activity"/>
    <property type="evidence" value="ECO:0007669"/>
    <property type="project" value="UniProtKB-UniRule"/>
</dbReference>
<keyword evidence="5 9" id="KW-0064">Aspartyl protease</keyword>
<dbReference type="EMBL" id="PIPL01000001">
    <property type="protein sequence ID" value="RUO26377.1"/>
    <property type="molecule type" value="Genomic_DNA"/>
</dbReference>
<evidence type="ECO:0000256" key="6">
    <source>
        <dbReference type="ARBA" id="ARBA00022801"/>
    </source>
</evidence>
<evidence type="ECO:0000256" key="10">
    <source>
        <dbReference type="RuleBase" id="RU000594"/>
    </source>
</evidence>
<dbReference type="Pfam" id="PF01252">
    <property type="entry name" value="Peptidase_A8"/>
    <property type="match status" value="1"/>
</dbReference>
<comment type="similarity">
    <text evidence="1 9 11">Belongs to the peptidase A8 family.</text>
</comment>
<evidence type="ECO:0000313" key="12">
    <source>
        <dbReference type="EMBL" id="RUO26377.1"/>
    </source>
</evidence>
<feature type="active site" evidence="9">
    <location>
        <position position="149"/>
    </location>
</feature>
<reference evidence="12 13" key="1">
    <citation type="journal article" date="2011" name="Front. Microbiol.">
        <title>Genomic signatures of strain selection and enhancement in Bacillus atrophaeus var. globigii, a historical biowarfare simulant.</title>
        <authorList>
            <person name="Gibbons H.S."/>
            <person name="Broomall S.M."/>
            <person name="McNew L.A."/>
            <person name="Daligault H."/>
            <person name="Chapman C."/>
            <person name="Bruce D."/>
            <person name="Karavis M."/>
            <person name="Krepps M."/>
            <person name="McGregor P.A."/>
            <person name="Hong C."/>
            <person name="Park K.H."/>
            <person name="Akmal A."/>
            <person name="Feldman A."/>
            <person name="Lin J.S."/>
            <person name="Chang W.E."/>
            <person name="Higgs B.W."/>
            <person name="Demirev P."/>
            <person name="Lindquist J."/>
            <person name="Liem A."/>
            <person name="Fochler E."/>
            <person name="Read T.D."/>
            <person name="Tapia R."/>
            <person name="Johnson S."/>
            <person name="Bishop-Lilly K.A."/>
            <person name="Detter C."/>
            <person name="Han C."/>
            <person name="Sozhamannan S."/>
            <person name="Rosenzweig C.N."/>
            <person name="Skowronski E.W."/>
        </authorList>
    </citation>
    <scope>NUCLEOTIDE SEQUENCE [LARGE SCALE GENOMIC DNA]</scope>
    <source>
        <strain evidence="12 13">MLST1</strain>
    </source>
</reference>
<organism evidence="12 13">
    <name type="scientific">Aliidiomarina minuta</name>
    <dbReference type="NCBI Taxonomy" id="880057"/>
    <lineage>
        <taxon>Bacteria</taxon>
        <taxon>Pseudomonadati</taxon>
        <taxon>Pseudomonadota</taxon>
        <taxon>Gammaproteobacteria</taxon>
        <taxon>Alteromonadales</taxon>
        <taxon>Idiomarinaceae</taxon>
        <taxon>Aliidiomarina</taxon>
    </lineage>
</organism>
<dbReference type="OrthoDB" id="9810259at2"/>
<keyword evidence="3 9" id="KW-0645">Protease</keyword>
<keyword evidence="12" id="KW-0449">Lipoprotein</keyword>
<feature type="transmembrane region" description="Helical" evidence="9">
    <location>
        <begin position="12"/>
        <end position="30"/>
    </location>
</feature>
<sequence length="169" mass="19353">MSATKPARWQASGWHLLWVPVLVIILDQISKQWILASLSLYERINVLPFFDIVHARNYGAAFSFLSDAGGWQRWFFTLLAIAVSGLLIFWLRKQTKDEWRLNWSFNLIIGGAIGNVLDRLQHGFVVDFLDVYLRLGEQTHHWPAFNVADSAIVIGAALMIWDGITNRKT</sequence>
<evidence type="ECO:0000256" key="3">
    <source>
        <dbReference type="ARBA" id="ARBA00022670"/>
    </source>
</evidence>
<dbReference type="PROSITE" id="PS00855">
    <property type="entry name" value="SPASE_II"/>
    <property type="match status" value="1"/>
</dbReference>
<dbReference type="HAMAP" id="MF_00161">
    <property type="entry name" value="LspA"/>
    <property type="match status" value="1"/>
</dbReference>
<comment type="subcellular location">
    <subcellularLocation>
        <location evidence="9">Cell membrane</location>
        <topology evidence="9">Multi-pass membrane protein</topology>
    </subcellularLocation>
</comment>
<dbReference type="UniPathway" id="UPA00665"/>
<keyword evidence="2 9" id="KW-1003">Cell membrane</keyword>